<keyword evidence="2" id="KW-1133">Transmembrane helix</keyword>
<evidence type="ECO:0000256" key="2">
    <source>
        <dbReference type="SAM" id="Phobius"/>
    </source>
</evidence>
<dbReference type="AlphaFoldDB" id="A0A542UH53"/>
<comment type="caution">
    <text evidence="4">The sequence shown here is derived from an EMBL/GenBank/DDBJ whole genome shotgun (WGS) entry which is preliminary data.</text>
</comment>
<name>A0A542UH53_9ACTN</name>
<accession>A0A542UH53</accession>
<evidence type="ECO:0000256" key="1">
    <source>
        <dbReference type="SAM" id="MobiDB-lite"/>
    </source>
</evidence>
<keyword evidence="2" id="KW-0472">Membrane</keyword>
<dbReference type="Pfam" id="PF20182">
    <property type="entry name" value="DUF6545"/>
    <property type="match status" value="1"/>
</dbReference>
<feature type="transmembrane region" description="Helical" evidence="2">
    <location>
        <begin position="98"/>
        <end position="116"/>
    </location>
</feature>
<evidence type="ECO:0000313" key="5">
    <source>
        <dbReference type="Proteomes" id="UP000318103"/>
    </source>
</evidence>
<feature type="domain" description="DUF6545" evidence="3">
    <location>
        <begin position="241"/>
        <end position="378"/>
    </location>
</feature>
<keyword evidence="5" id="KW-1185">Reference proteome</keyword>
<feature type="transmembrane region" description="Helical" evidence="2">
    <location>
        <begin position="31"/>
        <end position="50"/>
    </location>
</feature>
<feature type="transmembrane region" description="Helical" evidence="2">
    <location>
        <begin position="136"/>
        <end position="159"/>
    </location>
</feature>
<feature type="transmembrane region" description="Helical" evidence="2">
    <location>
        <begin position="180"/>
        <end position="203"/>
    </location>
</feature>
<feature type="region of interest" description="Disordered" evidence="1">
    <location>
        <begin position="375"/>
        <end position="405"/>
    </location>
</feature>
<evidence type="ECO:0000313" key="4">
    <source>
        <dbReference type="EMBL" id="TQK98410.1"/>
    </source>
</evidence>
<gene>
    <name evidence="4" type="ORF">FB563_3436</name>
</gene>
<dbReference type="EMBL" id="VFNX01000001">
    <property type="protein sequence ID" value="TQK98410.1"/>
    <property type="molecule type" value="Genomic_DNA"/>
</dbReference>
<feature type="compositionally biased region" description="Low complexity" evidence="1">
    <location>
        <begin position="387"/>
        <end position="405"/>
    </location>
</feature>
<reference evidence="4 5" key="1">
    <citation type="submission" date="2019-06" db="EMBL/GenBank/DDBJ databases">
        <title>Sequencing the genomes of 1000 actinobacteria strains.</title>
        <authorList>
            <person name="Klenk H.-P."/>
        </authorList>
    </citation>
    <scope>NUCLEOTIDE SEQUENCE [LARGE SCALE GENOMIC DNA]</scope>
    <source>
        <strain evidence="4 5">DSM 41929</strain>
    </source>
</reference>
<proteinExistence type="predicted"/>
<dbReference type="InterPro" id="IPR046675">
    <property type="entry name" value="DUF6545"/>
</dbReference>
<dbReference type="RefSeq" id="WP_063797020.1">
    <property type="nucleotide sequence ID" value="NZ_JBPJFI010000001.1"/>
</dbReference>
<organism evidence="4 5">
    <name type="scientific">Streptomyces puniciscabiei</name>
    <dbReference type="NCBI Taxonomy" id="164348"/>
    <lineage>
        <taxon>Bacteria</taxon>
        <taxon>Bacillati</taxon>
        <taxon>Actinomycetota</taxon>
        <taxon>Actinomycetes</taxon>
        <taxon>Kitasatosporales</taxon>
        <taxon>Streptomycetaceae</taxon>
        <taxon>Streptomyces</taxon>
    </lineage>
</organism>
<dbReference type="NCBIfam" id="NF042915">
    <property type="entry name" value="MAB_1171c_fam"/>
    <property type="match status" value="1"/>
</dbReference>
<dbReference type="InterPro" id="IPR050039">
    <property type="entry name" value="MAB_1171c-like"/>
</dbReference>
<dbReference type="Proteomes" id="UP000318103">
    <property type="component" value="Unassembled WGS sequence"/>
</dbReference>
<feature type="transmembrane region" description="Helical" evidence="2">
    <location>
        <begin position="70"/>
        <end position="91"/>
    </location>
</feature>
<protein>
    <recommendedName>
        <fullName evidence="3">DUF6545 domain-containing protein</fullName>
    </recommendedName>
</protein>
<evidence type="ECO:0000259" key="3">
    <source>
        <dbReference type="Pfam" id="PF20182"/>
    </source>
</evidence>
<dbReference type="OrthoDB" id="3685619at2"/>
<sequence length="405" mass="42951">MTVVKHAALILLWAVTAWRLPGAVRVTKQRALWLAFASIAAATTLGAPGVARSTDALIGIHDAATLGKNLLGIVASAAVLDFVISIARPAAAAGARRWLIPATASTMAVLAGLFAVTPRPIESDNFFQSSLGSVPGTAYCLVFLDSLGLAMAMCTWLFWGSGRHAGAGWLRIGLRLLGTGTALGAGYSLYRSVLMILGLLRISVDGPRANRIADVIEYTAIALIIVGSSIPAMGALRRSVRDWHALRSIRPLWASLTSAVPEVVLDTHFLRPSPRVRLHRAVIEVRDAALILARHAPAGLREQARRAAEQSEPIPALRSALEEAIWLHAARAARLAGAPIAPTPTPTQGTYTERQDLIDFDFEAEVARLRSVSTAYQSRGAQTAGGPTTTNPIAPVTTTPDQESV</sequence>
<keyword evidence="2" id="KW-0812">Transmembrane</keyword>